<keyword evidence="1" id="KW-0472">Membrane</keyword>
<reference evidence="2" key="1">
    <citation type="submission" date="2021-01" db="EMBL/GenBank/DDBJ databases">
        <authorList>
            <person name="Corre E."/>
            <person name="Pelletier E."/>
            <person name="Niang G."/>
            <person name="Scheremetjew M."/>
            <person name="Finn R."/>
            <person name="Kale V."/>
            <person name="Holt S."/>
            <person name="Cochrane G."/>
            <person name="Meng A."/>
            <person name="Brown T."/>
            <person name="Cohen L."/>
        </authorList>
    </citation>
    <scope>NUCLEOTIDE SEQUENCE</scope>
    <source>
        <strain evidence="2">RCC3387</strain>
    </source>
</reference>
<evidence type="ECO:0000313" key="2">
    <source>
        <dbReference type="EMBL" id="CAD9638887.1"/>
    </source>
</evidence>
<keyword evidence="1" id="KW-1133">Transmembrane helix</keyword>
<accession>A0A6U6UP35</accession>
<gene>
    <name evidence="2" type="ORF">BRAN1462_LOCUS56709</name>
</gene>
<proteinExistence type="predicted"/>
<feature type="transmembrane region" description="Helical" evidence="1">
    <location>
        <begin position="142"/>
        <end position="163"/>
    </location>
</feature>
<keyword evidence="1" id="KW-0812">Transmembrane</keyword>
<feature type="transmembrane region" description="Helical" evidence="1">
    <location>
        <begin position="175"/>
        <end position="196"/>
    </location>
</feature>
<dbReference type="AlphaFoldDB" id="A0A6U6UP35"/>
<dbReference type="EMBL" id="HBGW01089376">
    <property type="protein sequence ID" value="CAD9638887.1"/>
    <property type="molecule type" value="Transcribed_RNA"/>
</dbReference>
<sequence length="591" mass="66103">MANAVELQPMAARETLPAAWRAIITGDPLMLARASLVSSKSTASARPHLRGAVASHSSHGSMVARQAQQVLSFDDPALFRGTRATTVMRCWGRVLGERLLNAKEHYELSECVDHVDAFLSHNWSTPRHEKFLGLAVLFNLRAAVYSAAVTSVLCFLCTAAGLAPTIQTSHAGDEYPRGYLCQVMGMIVFVATLILWQEVGPLLGFRGPVVFLDKVCVHQLDPALKRQGIEKLAAFVRYSWSMVVFYNDSYLKKLWTVYELATYLLMDPNGLLHMQPVSVAKTVLLGMGFVVVRRALFLFFWSTEVLDQVATWLSTSQEITSWMLSLLAMLPQCLFMGFVTRKWAQEQASIIESVSSFSISQTLCAQEEDRRLVEGNIEIFVKHFFDIHRGMSREEALRHFEEVVRTEVPNVLRSAWGDFGWRYMHTQAIFGVQWLYLFDCWAGQARTISRAWGDGRKVDARVEFLHAANIFNWITSQTCIAGPLASASAFLVAKSSLKPGVGPMRGVLATTCAAVIVYQGCYLASDELFALAHRSLSFEHTSLHAAVNLIMLCMTLWVYRRPPTQRFQRRLHDRNDVLPAARASARGGVTP</sequence>
<organism evidence="2">
    <name type="scientific">Zooxanthella nutricula</name>
    <dbReference type="NCBI Taxonomy" id="1333877"/>
    <lineage>
        <taxon>Eukaryota</taxon>
        <taxon>Sar</taxon>
        <taxon>Alveolata</taxon>
        <taxon>Dinophyceae</taxon>
        <taxon>Peridiniales</taxon>
        <taxon>Peridiniales incertae sedis</taxon>
        <taxon>Zooxanthella</taxon>
    </lineage>
</organism>
<name>A0A6U6UP35_9DINO</name>
<evidence type="ECO:0000256" key="1">
    <source>
        <dbReference type="SAM" id="Phobius"/>
    </source>
</evidence>
<protein>
    <submittedName>
        <fullName evidence="2">Uncharacterized protein</fullName>
    </submittedName>
</protein>